<evidence type="ECO:0000313" key="5">
    <source>
        <dbReference type="Proteomes" id="UP001299220"/>
    </source>
</evidence>
<evidence type="ECO:0000256" key="1">
    <source>
        <dbReference type="ARBA" id="ARBA00023125"/>
    </source>
</evidence>
<dbReference type="InterPro" id="IPR009057">
    <property type="entry name" value="Homeodomain-like_sf"/>
</dbReference>
<dbReference type="Pfam" id="PF00440">
    <property type="entry name" value="TetR_N"/>
    <property type="match status" value="1"/>
</dbReference>
<comment type="caution">
    <text evidence="4">The sequence shown here is derived from an EMBL/GenBank/DDBJ whole genome shotgun (WGS) entry which is preliminary data.</text>
</comment>
<feature type="domain" description="HTH tetR-type" evidence="3">
    <location>
        <begin position="10"/>
        <end position="70"/>
    </location>
</feature>
<dbReference type="PROSITE" id="PS50977">
    <property type="entry name" value="HTH_TETR_2"/>
    <property type="match status" value="1"/>
</dbReference>
<dbReference type="Gene3D" id="1.10.357.10">
    <property type="entry name" value="Tetracycline Repressor, domain 2"/>
    <property type="match status" value="1"/>
</dbReference>
<keyword evidence="5" id="KW-1185">Reference proteome</keyword>
<dbReference type="RefSeq" id="WP_235322258.1">
    <property type="nucleotide sequence ID" value="NZ_JAFBIT010000001.1"/>
</dbReference>
<reference evidence="4 5" key="1">
    <citation type="submission" date="2020-12" db="EMBL/GenBank/DDBJ databases">
        <title>Whole genome sequences of gut porcine anaerobes.</title>
        <authorList>
            <person name="Kubasova T."/>
            <person name="Jahodarova E."/>
            <person name="Rychlik I."/>
        </authorList>
    </citation>
    <scope>NUCLEOTIDE SEQUENCE [LARGE SCALE GENOMIC DNA]</scope>
    <source>
        <strain evidence="4 5">An867</strain>
    </source>
</reference>
<dbReference type="InterPro" id="IPR050109">
    <property type="entry name" value="HTH-type_TetR-like_transc_reg"/>
</dbReference>
<sequence>MPKVTQEHREQMRARILEAAVKASEIRPAYELTMRDVIRSAKLSPGAVYSYYRNIDDLWIDFFNSRSRVADAVPDTERGAGEPLGAYMDRLLDAVALSLREITQPVGKIIFELDTKRATHPEFARRRSESVKPLIFYHEALSQLEQAIRADMEVGALPPDTDVETALVFLQTSFDGILRDLIFERCYGLKKTAPIDETKLIAALAKSLRALLNIQGE</sequence>
<proteinExistence type="predicted"/>
<dbReference type="EMBL" id="JAFBIT010000001">
    <property type="protein sequence ID" value="MCF2651327.1"/>
    <property type="molecule type" value="Genomic_DNA"/>
</dbReference>
<feature type="DNA-binding region" description="H-T-H motif" evidence="2">
    <location>
        <begin position="33"/>
        <end position="52"/>
    </location>
</feature>
<dbReference type="SUPFAM" id="SSF46689">
    <property type="entry name" value="Homeodomain-like"/>
    <property type="match status" value="1"/>
</dbReference>
<accession>A0ABS9CKI6</accession>
<organism evidence="4 5">
    <name type="scientific">Anaeromassilibacillus senegalensis</name>
    <dbReference type="NCBI Taxonomy" id="1673717"/>
    <lineage>
        <taxon>Bacteria</taxon>
        <taxon>Bacillati</taxon>
        <taxon>Bacillota</taxon>
        <taxon>Clostridia</taxon>
        <taxon>Eubacteriales</taxon>
        <taxon>Acutalibacteraceae</taxon>
        <taxon>Anaeromassilibacillus</taxon>
    </lineage>
</organism>
<dbReference type="Gene3D" id="1.10.10.60">
    <property type="entry name" value="Homeodomain-like"/>
    <property type="match status" value="1"/>
</dbReference>
<evidence type="ECO:0000259" key="3">
    <source>
        <dbReference type="PROSITE" id="PS50977"/>
    </source>
</evidence>
<dbReference type="Proteomes" id="UP001299220">
    <property type="component" value="Unassembled WGS sequence"/>
</dbReference>
<keyword evidence="1 2" id="KW-0238">DNA-binding</keyword>
<gene>
    <name evidence="4" type="ORF">JQM67_01720</name>
</gene>
<dbReference type="PANTHER" id="PTHR30055:SF226">
    <property type="entry name" value="HTH-TYPE TRANSCRIPTIONAL REGULATOR PKSA"/>
    <property type="match status" value="1"/>
</dbReference>
<protein>
    <submittedName>
        <fullName evidence="4">TetR family transcriptional regulator</fullName>
    </submittedName>
</protein>
<dbReference type="PANTHER" id="PTHR30055">
    <property type="entry name" value="HTH-TYPE TRANSCRIPTIONAL REGULATOR RUTR"/>
    <property type="match status" value="1"/>
</dbReference>
<name>A0ABS9CKI6_9FIRM</name>
<dbReference type="InterPro" id="IPR001647">
    <property type="entry name" value="HTH_TetR"/>
</dbReference>
<evidence type="ECO:0000256" key="2">
    <source>
        <dbReference type="PROSITE-ProRule" id="PRU00335"/>
    </source>
</evidence>
<evidence type="ECO:0000313" key="4">
    <source>
        <dbReference type="EMBL" id="MCF2651327.1"/>
    </source>
</evidence>